<sequence length="83" mass="9296">TATISNESGFYIFQSQLQQLLANESGFSACQLQQPSQAPTTESGIIFNFTEHKIAPLCKRKGIKDKESELPNLATRNNILFYE</sequence>
<organism evidence="1 2">
    <name type="scientific">Ambispora leptoticha</name>
    <dbReference type="NCBI Taxonomy" id="144679"/>
    <lineage>
        <taxon>Eukaryota</taxon>
        <taxon>Fungi</taxon>
        <taxon>Fungi incertae sedis</taxon>
        <taxon>Mucoromycota</taxon>
        <taxon>Glomeromycotina</taxon>
        <taxon>Glomeromycetes</taxon>
        <taxon>Archaeosporales</taxon>
        <taxon>Ambisporaceae</taxon>
        <taxon>Ambispora</taxon>
    </lineage>
</organism>
<dbReference type="EMBL" id="CAJVPS010004710">
    <property type="protein sequence ID" value="CAG8607144.1"/>
    <property type="molecule type" value="Genomic_DNA"/>
</dbReference>
<protein>
    <submittedName>
        <fullName evidence="1">1053_t:CDS:1</fullName>
    </submittedName>
</protein>
<name>A0A9N9GGW8_9GLOM</name>
<feature type="non-terminal residue" evidence="1">
    <location>
        <position position="1"/>
    </location>
</feature>
<gene>
    <name evidence="1" type="ORF">ALEPTO_LOCUS8406</name>
</gene>
<dbReference type="AlphaFoldDB" id="A0A9N9GGW8"/>
<comment type="caution">
    <text evidence="1">The sequence shown here is derived from an EMBL/GenBank/DDBJ whole genome shotgun (WGS) entry which is preliminary data.</text>
</comment>
<accession>A0A9N9GGW8</accession>
<evidence type="ECO:0000313" key="1">
    <source>
        <dbReference type="EMBL" id="CAG8607144.1"/>
    </source>
</evidence>
<proteinExistence type="predicted"/>
<evidence type="ECO:0000313" key="2">
    <source>
        <dbReference type="Proteomes" id="UP000789508"/>
    </source>
</evidence>
<dbReference type="Proteomes" id="UP000789508">
    <property type="component" value="Unassembled WGS sequence"/>
</dbReference>
<keyword evidence="2" id="KW-1185">Reference proteome</keyword>
<reference evidence="1" key="1">
    <citation type="submission" date="2021-06" db="EMBL/GenBank/DDBJ databases">
        <authorList>
            <person name="Kallberg Y."/>
            <person name="Tangrot J."/>
            <person name="Rosling A."/>
        </authorList>
    </citation>
    <scope>NUCLEOTIDE SEQUENCE</scope>
    <source>
        <strain evidence="1">FL130A</strain>
    </source>
</reference>